<dbReference type="Pfam" id="PF01565">
    <property type="entry name" value="FAD_binding_4"/>
    <property type="match status" value="1"/>
</dbReference>
<dbReference type="InterPro" id="IPR010031">
    <property type="entry name" value="FAD_lactone_oxidase-like"/>
</dbReference>
<dbReference type="InterPro" id="IPR016169">
    <property type="entry name" value="FAD-bd_PCMH_sub2"/>
</dbReference>
<proteinExistence type="predicted"/>
<dbReference type="InterPro" id="IPR006094">
    <property type="entry name" value="Oxid_FAD_bind_N"/>
</dbReference>
<dbReference type="Proteomes" id="UP000677228">
    <property type="component" value="Unassembled WGS sequence"/>
</dbReference>
<dbReference type="EMBL" id="CAJOBA010017403">
    <property type="protein sequence ID" value="CAF3895550.1"/>
    <property type="molecule type" value="Genomic_DNA"/>
</dbReference>
<accession>A0A8S2E377</accession>
<comment type="caution">
    <text evidence="3">The sequence shown here is derived from an EMBL/GenBank/DDBJ whole genome shotgun (WGS) entry which is preliminary data.</text>
</comment>
<dbReference type="EMBL" id="CAJNOK010010653">
    <property type="protein sequence ID" value="CAF1121334.1"/>
    <property type="molecule type" value="Genomic_DNA"/>
</dbReference>
<evidence type="ECO:0000256" key="1">
    <source>
        <dbReference type="SAM" id="SignalP"/>
    </source>
</evidence>
<evidence type="ECO:0000313" key="5">
    <source>
        <dbReference type="Proteomes" id="UP000677228"/>
    </source>
</evidence>
<dbReference type="GO" id="GO:0016899">
    <property type="term" value="F:oxidoreductase activity, acting on the CH-OH group of donors, oxygen as acceptor"/>
    <property type="evidence" value="ECO:0007669"/>
    <property type="project" value="InterPro"/>
</dbReference>
<dbReference type="GO" id="GO:0050660">
    <property type="term" value="F:flavin adenine dinucleotide binding"/>
    <property type="evidence" value="ECO:0007669"/>
    <property type="project" value="InterPro"/>
</dbReference>
<dbReference type="SUPFAM" id="SSF56176">
    <property type="entry name" value="FAD-binding/transporter-associated domain-like"/>
    <property type="match status" value="1"/>
</dbReference>
<evidence type="ECO:0000313" key="3">
    <source>
        <dbReference type="EMBL" id="CAF1121334.1"/>
    </source>
</evidence>
<feature type="domain" description="FAD linked oxidase N-terminal" evidence="2">
    <location>
        <begin position="41"/>
        <end position="147"/>
    </location>
</feature>
<organism evidence="3 5">
    <name type="scientific">Didymodactylos carnosus</name>
    <dbReference type="NCBI Taxonomy" id="1234261"/>
    <lineage>
        <taxon>Eukaryota</taxon>
        <taxon>Metazoa</taxon>
        <taxon>Spiralia</taxon>
        <taxon>Gnathifera</taxon>
        <taxon>Rotifera</taxon>
        <taxon>Eurotatoria</taxon>
        <taxon>Bdelloidea</taxon>
        <taxon>Philodinida</taxon>
        <taxon>Philodinidae</taxon>
        <taxon>Didymodactylos</taxon>
    </lineage>
</organism>
<evidence type="ECO:0000313" key="4">
    <source>
        <dbReference type="EMBL" id="CAF3895550.1"/>
    </source>
</evidence>
<dbReference type="AlphaFoldDB" id="A0A8S2E377"/>
<evidence type="ECO:0000259" key="2">
    <source>
        <dbReference type="Pfam" id="PF01565"/>
    </source>
</evidence>
<keyword evidence="1" id="KW-0732">Signal</keyword>
<feature type="signal peptide" evidence="1">
    <location>
        <begin position="1"/>
        <end position="24"/>
    </location>
</feature>
<dbReference type="PANTHER" id="PTHR43762:SF1">
    <property type="entry name" value="D-ARABINONO-1,4-LACTONE OXIDASE"/>
    <property type="match status" value="1"/>
</dbReference>
<protein>
    <recommendedName>
        <fullName evidence="2">FAD linked oxidase N-terminal domain-containing protein</fullName>
    </recommendedName>
</protein>
<reference evidence="3" key="1">
    <citation type="submission" date="2021-02" db="EMBL/GenBank/DDBJ databases">
        <authorList>
            <person name="Nowell W R."/>
        </authorList>
    </citation>
    <scope>NUCLEOTIDE SEQUENCE</scope>
</reference>
<dbReference type="PANTHER" id="PTHR43762">
    <property type="entry name" value="L-GULONOLACTONE OXIDASE"/>
    <property type="match status" value="1"/>
</dbReference>
<feature type="chain" id="PRO_5035646646" description="FAD linked oxidase N-terminal domain-containing protein" evidence="1">
    <location>
        <begin position="25"/>
        <end position="165"/>
    </location>
</feature>
<gene>
    <name evidence="3" type="ORF">OVA965_LOCUS20195</name>
    <name evidence="4" type="ORF">TMI583_LOCUS20498</name>
</gene>
<name>A0A8S2E377_9BILA</name>
<dbReference type="Proteomes" id="UP000682733">
    <property type="component" value="Unassembled WGS sequence"/>
</dbReference>
<sequence length="165" mass="17976">MIMLRRSYMLLLLFLLMCSINALSYSYSSYQLSINCTASKGYREPRTTEDIIGILKAALVSKSTVKVLSTHHHSHTGIICTGTNGYALSLIHFSTKYILNKDKLTVTVGAGMELGKLLKLLHQDGYGLENMPAYGGITTGGLFATGKCNFPEIILTPSQGPLIVN</sequence>
<dbReference type="Gene3D" id="3.30.465.10">
    <property type="match status" value="1"/>
</dbReference>
<dbReference type="InterPro" id="IPR036318">
    <property type="entry name" value="FAD-bd_PCMH-like_sf"/>
</dbReference>